<evidence type="ECO:0000313" key="6">
    <source>
        <dbReference type="EMBL" id="EHJ46692.1"/>
    </source>
</evidence>
<evidence type="ECO:0000259" key="5">
    <source>
        <dbReference type="Pfam" id="PF07022"/>
    </source>
</evidence>
<dbReference type="Proteomes" id="UP000004662">
    <property type="component" value="Chromosome"/>
</dbReference>
<accession>G7QE36</accession>
<dbReference type="Gene3D" id="1.10.260.40">
    <property type="entry name" value="lambda repressor-like DNA-binding domains"/>
    <property type="match status" value="1"/>
</dbReference>
<evidence type="ECO:0000259" key="4">
    <source>
        <dbReference type="Pfam" id="PF00717"/>
    </source>
</evidence>
<evidence type="ECO:0000256" key="1">
    <source>
        <dbReference type="ARBA" id="ARBA00023015"/>
    </source>
</evidence>
<dbReference type="HOGENOM" id="CLU_066192_1_7_7"/>
<dbReference type="InterPro" id="IPR015927">
    <property type="entry name" value="Peptidase_S24_S26A/B/C"/>
</dbReference>
<dbReference type="InterPro" id="IPR036286">
    <property type="entry name" value="LexA/Signal_pep-like_sf"/>
</dbReference>
<dbReference type="Pfam" id="PF00717">
    <property type="entry name" value="Peptidase_S24"/>
    <property type="match status" value="1"/>
</dbReference>
<sequence length="221" mass="24330">MKPDTFEDAYARIQAATHTRTQTEIANLLGIKQSSISDAKKKNTIPDGWLVTLYRSCGLEPDWILFGQEPASKGSAVSTGVRETASDYATAPTRATVYAMARTDSETGAWVRQGLENIPVFEALVRPNLLVVKMDNTAMEPVIRRGAYVGIDCDDVRIRSGEIYALDFPGEGLVIKRVVRDLEAKRLTILADNPAHQPQHLPLDTPDVTPLGKAVWVIQEL</sequence>
<dbReference type="Gene3D" id="2.10.109.10">
    <property type="entry name" value="Umud Fragment, subunit A"/>
    <property type="match status" value="1"/>
</dbReference>
<feature type="domain" description="Bacteriophage CI repressor N-terminal" evidence="5">
    <location>
        <begin position="11"/>
        <end position="70"/>
    </location>
</feature>
<keyword evidence="1" id="KW-0805">Transcription regulation</keyword>
<dbReference type="AlphaFoldDB" id="G7QE36"/>
<dbReference type="SUPFAM" id="SSF51306">
    <property type="entry name" value="LexA/Signal peptidase"/>
    <property type="match status" value="1"/>
</dbReference>
<name>G7QE36_9BACT</name>
<evidence type="ECO:0000256" key="2">
    <source>
        <dbReference type="ARBA" id="ARBA00023125"/>
    </source>
</evidence>
<keyword evidence="7" id="KW-1185">Reference proteome</keyword>
<dbReference type="PANTHER" id="PTHR40661">
    <property type="match status" value="1"/>
</dbReference>
<dbReference type="InterPro" id="IPR010982">
    <property type="entry name" value="Lambda_DNA-bd_dom_sf"/>
</dbReference>
<dbReference type="SUPFAM" id="SSF47413">
    <property type="entry name" value="lambda repressor-like DNA-binding domains"/>
    <property type="match status" value="1"/>
</dbReference>
<feature type="domain" description="Peptidase S24/S26A/S26B/S26C" evidence="4">
    <location>
        <begin position="116"/>
        <end position="214"/>
    </location>
</feature>
<proteinExistence type="predicted"/>
<gene>
    <name evidence="6" type="ORF">DFW101_0675</name>
</gene>
<dbReference type="GO" id="GO:0003677">
    <property type="term" value="F:DNA binding"/>
    <property type="evidence" value="ECO:0007669"/>
    <property type="project" value="UniProtKB-KW"/>
</dbReference>
<evidence type="ECO:0000313" key="7">
    <source>
        <dbReference type="Proteomes" id="UP000004662"/>
    </source>
</evidence>
<dbReference type="EMBL" id="CM001368">
    <property type="protein sequence ID" value="EHJ46692.1"/>
    <property type="molecule type" value="Genomic_DNA"/>
</dbReference>
<dbReference type="STRING" id="694327.DFW101_0675"/>
<reference evidence="7" key="1">
    <citation type="journal article" date="2015" name="Genome Announc.">
        <title>High-Quality Draft Genome Sequence of Desulfovibrio carbinoliphilus FW-101-2B, an Organic Acid-Oxidizing Sulfate-Reducing Bacterium Isolated from Uranium(VI)-Contaminated Groundwater.</title>
        <authorList>
            <person name="Ramsay B.D."/>
            <person name="Hwang C."/>
            <person name="Woo H.L."/>
            <person name="Carroll S.L."/>
            <person name="Lucas S."/>
            <person name="Han J."/>
            <person name="Lapidus A.L."/>
            <person name="Cheng J.F."/>
            <person name="Goodwin L.A."/>
            <person name="Pitluck S."/>
            <person name="Peters L."/>
            <person name="Chertkov O."/>
            <person name="Held B."/>
            <person name="Detter J.C."/>
            <person name="Han C.S."/>
            <person name="Tapia R."/>
            <person name="Land M.L."/>
            <person name="Hauser L.J."/>
            <person name="Kyrpides N.C."/>
            <person name="Ivanova N.N."/>
            <person name="Mikhailova N."/>
            <person name="Pagani I."/>
            <person name="Woyke T."/>
            <person name="Arkin A.P."/>
            <person name="Dehal P."/>
            <person name="Chivian D."/>
            <person name="Criddle C.S."/>
            <person name="Wu W."/>
            <person name="Chakraborty R."/>
            <person name="Hazen T.C."/>
            <person name="Fields M.W."/>
        </authorList>
    </citation>
    <scope>NUCLEOTIDE SEQUENCE [LARGE SCALE GENOMIC DNA]</scope>
    <source>
        <strain evidence="7">FW-101-2B</strain>
    </source>
</reference>
<dbReference type="RefSeq" id="WP_009180123.1">
    <property type="nucleotide sequence ID" value="NZ_CM001368.1"/>
</dbReference>
<dbReference type="GO" id="GO:0045892">
    <property type="term" value="P:negative regulation of DNA-templated transcription"/>
    <property type="evidence" value="ECO:0007669"/>
    <property type="project" value="InterPro"/>
</dbReference>
<dbReference type="PANTHER" id="PTHR40661:SF3">
    <property type="entry name" value="FELS-1 PROPHAGE TRANSCRIPTIONAL REGULATOR"/>
    <property type="match status" value="1"/>
</dbReference>
<dbReference type="OrthoDB" id="5455126at2"/>
<evidence type="ECO:0000256" key="3">
    <source>
        <dbReference type="ARBA" id="ARBA00023163"/>
    </source>
</evidence>
<dbReference type="InterPro" id="IPR010744">
    <property type="entry name" value="Phage_CI_N"/>
</dbReference>
<dbReference type="Pfam" id="PF07022">
    <property type="entry name" value="Phage_CI_repr"/>
    <property type="match status" value="1"/>
</dbReference>
<organism evidence="6 7">
    <name type="scientific">Solidesulfovibrio carbinoliphilus subsp. oakridgensis</name>
    <dbReference type="NCBI Taxonomy" id="694327"/>
    <lineage>
        <taxon>Bacteria</taxon>
        <taxon>Pseudomonadati</taxon>
        <taxon>Thermodesulfobacteriota</taxon>
        <taxon>Desulfovibrionia</taxon>
        <taxon>Desulfovibrionales</taxon>
        <taxon>Desulfovibrionaceae</taxon>
        <taxon>Solidesulfovibrio</taxon>
    </lineage>
</organism>
<keyword evidence="3" id="KW-0804">Transcription</keyword>
<dbReference type="eggNOG" id="COG2932">
    <property type="taxonomic scope" value="Bacteria"/>
</dbReference>
<dbReference type="CDD" id="cd06462">
    <property type="entry name" value="Peptidase_S24_S26"/>
    <property type="match status" value="1"/>
</dbReference>
<protein>
    <submittedName>
        <fullName evidence="6">Peptidase S24/S26A/S26B, conserved region</fullName>
    </submittedName>
</protein>
<keyword evidence="2" id="KW-0238">DNA-binding</keyword>